<sequence length="438" mass="50005">MAPKMETLLFSFFLIFFAHFVFSSNVSEFKKPDWGQVETNFGTVNTAVKDATNTWKTTLDFLQAGSSILGPVSSIVSFAEFAIGILTPGPEEAILEKLEQLEKEIMDAFKRLGEKMDMGFNAVIHHIDSTDYRQTVIDDIRPLWEKFSILNKHPNMTDALNKFVKACEDHKPEETLGKILERISIEPSILTSLKKASMYDWQSFESFSSSALQQLTQLQIVFGYCELIANNLTSINDSSSKEMVEEKLKKTAIAIHESEVEFKDNFLLTGSDFTVKQCIGQHGTGGDKGTWCIVNTMKERYPWTNFNLCKEMVGFRCPADCRAKAKIDYNGVDKYIITDLSRINECPTGLCKYGYSIHGGCSWLDNNTFLAITDNLSYSNAIQETQRKPHLLPFHSKTYKSKPKRYRKRPYLKIEISEDLIGERFVASFYTKKNYNKY</sequence>
<feature type="signal peptide" evidence="2">
    <location>
        <begin position="1"/>
        <end position="23"/>
    </location>
</feature>
<feature type="coiled-coil region" evidence="1">
    <location>
        <begin position="91"/>
        <end position="118"/>
    </location>
</feature>
<evidence type="ECO:0000256" key="2">
    <source>
        <dbReference type="SAM" id="SignalP"/>
    </source>
</evidence>
<keyword evidence="3" id="KW-1185">Reference proteome</keyword>
<organism evidence="3 4">
    <name type="scientific">Panagrolaimus davidi</name>
    <dbReference type="NCBI Taxonomy" id="227884"/>
    <lineage>
        <taxon>Eukaryota</taxon>
        <taxon>Metazoa</taxon>
        <taxon>Ecdysozoa</taxon>
        <taxon>Nematoda</taxon>
        <taxon>Chromadorea</taxon>
        <taxon>Rhabditida</taxon>
        <taxon>Tylenchina</taxon>
        <taxon>Panagrolaimomorpha</taxon>
        <taxon>Panagrolaimoidea</taxon>
        <taxon>Panagrolaimidae</taxon>
        <taxon>Panagrolaimus</taxon>
    </lineage>
</organism>
<proteinExistence type="predicted"/>
<reference evidence="4" key="1">
    <citation type="submission" date="2022-11" db="UniProtKB">
        <authorList>
            <consortium name="WormBaseParasite"/>
        </authorList>
    </citation>
    <scope>IDENTIFICATION</scope>
</reference>
<dbReference type="WBParaSite" id="PDA_v2.g9768.t1">
    <property type="protein sequence ID" value="PDA_v2.g9768.t1"/>
    <property type="gene ID" value="PDA_v2.g9768"/>
</dbReference>
<keyword evidence="2" id="KW-0732">Signal</keyword>
<dbReference type="Proteomes" id="UP000887578">
    <property type="component" value="Unplaced"/>
</dbReference>
<evidence type="ECO:0000256" key="1">
    <source>
        <dbReference type="SAM" id="Coils"/>
    </source>
</evidence>
<evidence type="ECO:0000313" key="4">
    <source>
        <dbReference type="WBParaSite" id="PDA_v2.g9768.t1"/>
    </source>
</evidence>
<feature type="chain" id="PRO_5036873733" evidence="2">
    <location>
        <begin position="24"/>
        <end position="438"/>
    </location>
</feature>
<accession>A0A914R546</accession>
<dbReference type="AlphaFoldDB" id="A0A914R546"/>
<evidence type="ECO:0000313" key="3">
    <source>
        <dbReference type="Proteomes" id="UP000887578"/>
    </source>
</evidence>
<name>A0A914R546_9BILA</name>
<protein>
    <submittedName>
        <fullName evidence="4">Uncharacterized protein</fullName>
    </submittedName>
</protein>
<keyword evidence="1" id="KW-0175">Coiled coil</keyword>